<dbReference type="Proteomes" id="UP000249590">
    <property type="component" value="Unassembled WGS sequence"/>
</dbReference>
<dbReference type="CDD" id="cd06582">
    <property type="entry name" value="TM_PBP1_LivH_like"/>
    <property type="match status" value="1"/>
</dbReference>
<feature type="transmembrane region" description="Helical" evidence="9">
    <location>
        <begin position="257"/>
        <end position="277"/>
    </location>
</feature>
<keyword evidence="6 9" id="KW-1133">Transmembrane helix</keyword>
<dbReference type="RefSeq" id="WP_111345290.1">
    <property type="nucleotide sequence ID" value="NZ_JAIWKD010000002.1"/>
</dbReference>
<keyword evidence="11" id="KW-1185">Reference proteome</keyword>
<keyword evidence="7 9" id="KW-0472">Membrane</keyword>
<feature type="transmembrane region" description="Helical" evidence="9">
    <location>
        <begin position="190"/>
        <end position="213"/>
    </location>
</feature>
<feature type="transmembrane region" description="Helical" evidence="9">
    <location>
        <begin position="225"/>
        <end position="250"/>
    </location>
</feature>
<name>A0A8B2NQ55_9HYPH</name>
<evidence type="ECO:0000256" key="2">
    <source>
        <dbReference type="ARBA" id="ARBA00022448"/>
    </source>
</evidence>
<dbReference type="GO" id="GO:0022857">
    <property type="term" value="F:transmembrane transporter activity"/>
    <property type="evidence" value="ECO:0007669"/>
    <property type="project" value="InterPro"/>
</dbReference>
<evidence type="ECO:0000256" key="8">
    <source>
        <dbReference type="ARBA" id="ARBA00037998"/>
    </source>
</evidence>
<gene>
    <name evidence="10" type="ORF">DLJ53_11580</name>
</gene>
<evidence type="ECO:0000256" key="7">
    <source>
        <dbReference type="ARBA" id="ARBA00023136"/>
    </source>
</evidence>
<dbReference type="Pfam" id="PF02653">
    <property type="entry name" value="BPD_transp_2"/>
    <property type="match status" value="1"/>
</dbReference>
<evidence type="ECO:0000256" key="5">
    <source>
        <dbReference type="ARBA" id="ARBA00022970"/>
    </source>
</evidence>
<dbReference type="PANTHER" id="PTHR11795:SF442">
    <property type="entry name" value="ABC TRANSPORTER ATP-BINDING PROTEIN"/>
    <property type="match status" value="1"/>
</dbReference>
<dbReference type="InterPro" id="IPR001851">
    <property type="entry name" value="ABC_transp_permease"/>
</dbReference>
<proteinExistence type="inferred from homology"/>
<evidence type="ECO:0000256" key="3">
    <source>
        <dbReference type="ARBA" id="ARBA00022475"/>
    </source>
</evidence>
<protein>
    <submittedName>
        <fullName evidence="10">Branched-chain amino acid ABC transporter permease</fullName>
    </submittedName>
</protein>
<comment type="caution">
    <text evidence="10">The sequence shown here is derived from an EMBL/GenBank/DDBJ whole genome shotgun (WGS) entry which is preliminary data.</text>
</comment>
<feature type="transmembrane region" description="Helical" evidence="9">
    <location>
        <begin position="141"/>
        <end position="169"/>
    </location>
</feature>
<sequence length="286" mass="30463">MTFLILSQLLNGFALGMIYALVGVGLTLILGILNIPNFAHGALYAIGAYLTYTVARLTGSFYIAILIAPLGTVLIGLVLEHQGIRRLYSAHHDYQLLFLFAMALILQELIVIIWGPVGFSVMPPKALMGATNLGFVIYPTYRLALIVFTLIIIVTLTVFLTFTNLGAILRAGIEDREMASVLGINIDKMFLLTFGLGAWLAGLAGALATPILGLTPTMGLDILPISFVIVVVAGLGSVPGAIVAGILIGIAQGLTTIWWPQAANVVIYILMGLTIIARPQGLFGTR</sequence>
<evidence type="ECO:0000313" key="10">
    <source>
        <dbReference type="EMBL" id="RAI02016.1"/>
    </source>
</evidence>
<keyword evidence="4 9" id="KW-0812">Transmembrane</keyword>
<evidence type="ECO:0000256" key="9">
    <source>
        <dbReference type="SAM" id="Phobius"/>
    </source>
</evidence>
<keyword evidence="5" id="KW-0029">Amino-acid transport</keyword>
<evidence type="ECO:0000256" key="1">
    <source>
        <dbReference type="ARBA" id="ARBA00004651"/>
    </source>
</evidence>
<evidence type="ECO:0000256" key="6">
    <source>
        <dbReference type="ARBA" id="ARBA00022989"/>
    </source>
</evidence>
<dbReference type="PANTHER" id="PTHR11795">
    <property type="entry name" value="BRANCHED-CHAIN AMINO ACID TRANSPORT SYSTEM PERMEASE PROTEIN LIVH"/>
    <property type="match status" value="1"/>
</dbReference>
<evidence type="ECO:0000256" key="4">
    <source>
        <dbReference type="ARBA" id="ARBA00022692"/>
    </source>
</evidence>
<keyword evidence="3" id="KW-1003">Cell membrane</keyword>
<feature type="transmembrane region" description="Helical" evidence="9">
    <location>
        <begin position="12"/>
        <end position="33"/>
    </location>
</feature>
<comment type="subcellular location">
    <subcellularLocation>
        <location evidence="1">Cell membrane</location>
        <topology evidence="1">Multi-pass membrane protein</topology>
    </subcellularLocation>
</comment>
<accession>A0A8B2NQ55</accession>
<feature type="transmembrane region" description="Helical" evidence="9">
    <location>
        <begin position="61"/>
        <end position="84"/>
    </location>
</feature>
<reference evidence="10 11" key="1">
    <citation type="submission" date="2018-05" db="EMBL/GenBank/DDBJ databases">
        <title>Acuticoccus sediminis sp. nov., isolated from deep-sea sediment of Indian Ocean.</title>
        <authorList>
            <person name="Liu X."/>
            <person name="Lai Q."/>
            <person name="Du Y."/>
            <person name="Sun F."/>
            <person name="Zhang X."/>
            <person name="Wang S."/>
            <person name="Shao Z."/>
        </authorList>
    </citation>
    <scope>NUCLEOTIDE SEQUENCE [LARGE SCALE GENOMIC DNA]</scope>
    <source>
        <strain evidence="10 11">PTG4-2</strain>
    </source>
</reference>
<dbReference type="OrthoDB" id="9807115at2"/>
<dbReference type="GO" id="GO:0006865">
    <property type="term" value="P:amino acid transport"/>
    <property type="evidence" value="ECO:0007669"/>
    <property type="project" value="UniProtKB-KW"/>
</dbReference>
<dbReference type="AlphaFoldDB" id="A0A8B2NQ55"/>
<dbReference type="InterPro" id="IPR052157">
    <property type="entry name" value="BCAA_transport_permease"/>
</dbReference>
<organism evidence="10 11">
    <name type="scientific">Acuticoccus sediminis</name>
    <dbReference type="NCBI Taxonomy" id="2184697"/>
    <lineage>
        <taxon>Bacteria</taxon>
        <taxon>Pseudomonadati</taxon>
        <taxon>Pseudomonadota</taxon>
        <taxon>Alphaproteobacteria</taxon>
        <taxon>Hyphomicrobiales</taxon>
        <taxon>Amorphaceae</taxon>
        <taxon>Acuticoccus</taxon>
    </lineage>
</organism>
<evidence type="ECO:0000313" key="11">
    <source>
        <dbReference type="Proteomes" id="UP000249590"/>
    </source>
</evidence>
<comment type="similarity">
    <text evidence="8">Belongs to the binding-protein-dependent transport system permease family. LivHM subfamily.</text>
</comment>
<keyword evidence="2" id="KW-0813">Transport</keyword>
<dbReference type="GO" id="GO:0005886">
    <property type="term" value="C:plasma membrane"/>
    <property type="evidence" value="ECO:0007669"/>
    <property type="project" value="UniProtKB-SubCell"/>
</dbReference>
<feature type="transmembrane region" description="Helical" evidence="9">
    <location>
        <begin position="96"/>
        <end position="121"/>
    </location>
</feature>
<dbReference type="EMBL" id="QHHQ01000002">
    <property type="protein sequence ID" value="RAI02016.1"/>
    <property type="molecule type" value="Genomic_DNA"/>
</dbReference>